<sequence>MAEHSIAISSTGIEMDVYVVCCRLQSSSPELLSPNLGAHSQEAWLAVLNCSHDNELFSSPALLLERTGPGDRFCRRCFDHPFSRCQYVIINANRTSCTFKAESRNGDRLVIDFDPTQLKRRRIIFYEPEKVTSVYLPKSEFSLTLPFCWRSQEGRGLYSKMVYGAATVSDGANNGVFILWGVWYPKTDMMRLAFMDPVGWRSDKALLFCEVYPLSGHQLLCDNTLPDRRWIAKLIDAVSGRDELVKWVTPEVPRTSFKTCQQRLELGGTGETIQVVAEVSTREFLRRSMVHIQISLSL</sequence>
<dbReference type="Proteomes" id="UP001175000">
    <property type="component" value="Unassembled WGS sequence"/>
</dbReference>
<dbReference type="EMBL" id="JAULSU010000001">
    <property type="protein sequence ID" value="KAK0631455.1"/>
    <property type="molecule type" value="Genomic_DNA"/>
</dbReference>
<gene>
    <name evidence="1" type="ORF">B0T14DRAFT_3549</name>
</gene>
<proteinExistence type="predicted"/>
<reference evidence="1" key="1">
    <citation type="submission" date="2023-06" db="EMBL/GenBank/DDBJ databases">
        <title>Genome-scale phylogeny and comparative genomics of the fungal order Sordariales.</title>
        <authorList>
            <consortium name="Lawrence Berkeley National Laboratory"/>
            <person name="Hensen N."/>
            <person name="Bonometti L."/>
            <person name="Westerberg I."/>
            <person name="Brannstrom I.O."/>
            <person name="Guillou S."/>
            <person name="Cros-Aarteil S."/>
            <person name="Calhoun S."/>
            <person name="Haridas S."/>
            <person name="Kuo A."/>
            <person name="Mondo S."/>
            <person name="Pangilinan J."/>
            <person name="Riley R."/>
            <person name="Labutti K."/>
            <person name="Andreopoulos B."/>
            <person name="Lipzen A."/>
            <person name="Chen C."/>
            <person name="Yanf M."/>
            <person name="Daum C."/>
            <person name="Ng V."/>
            <person name="Clum A."/>
            <person name="Steindorff A."/>
            <person name="Ohm R."/>
            <person name="Martin F."/>
            <person name="Silar P."/>
            <person name="Natvig D."/>
            <person name="Lalanne C."/>
            <person name="Gautier V."/>
            <person name="Ament-Velasquez S.L."/>
            <person name="Kruys A."/>
            <person name="Hutchinson M.I."/>
            <person name="Powell A.J."/>
            <person name="Barry K."/>
            <person name="Miller A.N."/>
            <person name="Grigoriev I.V."/>
            <person name="Debuchy R."/>
            <person name="Gladieux P."/>
            <person name="Thoren M.H."/>
            <person name="Johannesson H."/>
        </authorList>
    </citation>
    <scope>NUCLEOTIDE SEQUENCE</scope>
    <source>
        <strain evidence="1">CBS 606.72</strain>
    </source>
</reference>
<name>A0AA39XE13_9PEZI</name>
<comment type="caution">
    <text evidence="1">The sequence shown here is derived from an EMBL/GenBank/DDBJ whole genome shotgun (WGS) entry which is preliminary data.</text>
</comment>
<evidence type="ECO:0000313" key="2">
    <source>
        <dbReference type="Proteomes" id="UP001175000"/>
    </source>
</evidence>
<dbReference type="AlphaFoldDB" id="A0AA39XE13"/>
<accession>A0AA39XE13</accession>
<evidence type="ECO:0000313" key="1">
    <source>
        <dbReference type="EMBL" id="KAK0631455.1"/>
    </source>
</evidence>
<keyword evidence="2" id="KW-1185">Reference proteome</keyword>
<organism evidence="1 2">
    <name type="scientific">Immersiella caudata</name>
    <dbReference type="NCBI Taxonomy" id="314043"/>
    <lineage>
        <taxon>Eukaryota</taxon>
        <taxon>Fungi</taxon>
        <taxon>Dikarya</taxon>
        <taxon>Ascomycota</taxon>
        <taxon>Pezizomycotina</taxon>
        <taxon>Sordariomycetes</taxon>
        <taxon>Sordariomycetidae</taxon>
        <taxon>Sordariales</taxon>
        <taxon>Lasiosphaeriaceae</taxon>
        <taxon>Immersiella</taxon>
    </lineage>
</organism>
<protein>
    <submittedName>
        <fullName evidence="1">Uncharacterized protein</fullName>
    </submittedName>
</protein>